<dbReference type="Pfam" id="PF01814">
    <property type="entry name" value="Hemerythrin"/>
    <property type="match status" value="1"/>
</dbReference>
<dbReference type="InterPro" id="IPR035965">
    <property type="entry name" value="PAS-like_dom_sf"/>
</dbReference>
<dbReference type="eggNOG" id="COG2461">
    <property type="taxonomic scope" value="Bacteria"/>
</dbReference>
<name>I6ZQK0_MELRP</name>
<dbReference type="EMBL" id="CP003557">
    <property type="protein sequence ID" value="AFN74349.1"/>
    <property type="molecule type" value="Genomic_DNA"/>
</dbReference>
<feature type="domain" description="Hemerythrin-like" evidence="1">
    <location>
        <begin position="91"/>
        <end position="229"/>
    </location>
</feature>
<evidence type="ECO:0000313" key="3">
    <source>
        <dbReference type="EMBL" id="AFN74349.1"/>
    </source>
</evidence>
<evidence type="ECO:0000259" key="2">
    <source>
        <dbReference type="Pfam" id="PF04282"/>
    </source>
</evidence>
<dbReference type="InterPro" id="IPR012312">
    <property type="entry name" value="Hemerythrin-like"/>
</dbReference>
<keyword evidence="4" id="KW-1185">Reference proteome</keyword>
<accession>I6ZQK0</accession>
<dbReference type="OrthoDB" id="9769774at2"/>
<dbReference type="SUPFAM" id="SSF55785">
    <property type="entry name" value="PYP-like sensor domain (PAS domain)"/>
    <property type="match status" value="1"/>
</dbReference>
<dbReference type="PANTHER" id="PTHR39966:SF3">
    <property type="entry name" value="DUF438 DOMAIN-CONTAINING PROTEIN"/>
    <property type="match status" value="1"/>
</dbReference>
<dbReference type="KEGG" id="mro:MROS_1110"/>
<dbReference type="AlphaFoldDB" id="I6ZQK0"/>
<feature type="domain" description="DUF438" evidence="2">
    <location>
        <begin position="15"/>
        <end position="80"/>
    </location>
</feature>
<organism evidence="3 4">
    <name type="scientific">Melioribacter roseus (strain DSM 23840 / JCM 17771 / VKM B-2668 / P3M-2)</name>
    <dbReference type="NCBI Taxonomy" id="1191523"/>
    <lineage>
        <taxon>Bacteria</taxon>
        <taxon>Pseudomonadati</taxon>
        <taxon>Ignavibacteriota</taxon>
        <taxon>Ignavibacteria</taxon>
        <taxon>Ignavibacteriales</taxon>
        <taxon>Melioribacteraceae</taxon>
        <taxon>Melioribacter</taxon>
    </lineage>
</organism>
<dbReference type="HOGENOM" id="CLU_026706_1_0_10"/>
<dbReference type="Pfam" id="PF04282">
    <property type="entry name" value="DUF438"/>
    <property type="match status" value="1"/>
</dbReference>
<dbReference type="RefSeq" id="WP_014855785.1">
    <property type="nucleotide sequence ID" value="NC_018178.1"/>
</dbReference>
<dbReference type="STRING" id="1191523.MROS_1110"/>
<dbReference type="GO" id="GO:0005886">
    <property type="term" value="C:plasma membrane"/>
    <property type="evidence" value="ECO:0007669"/>
    <property type="project" value="TreeGrafter"/>
</dbReference>
<dbReference type="Gene3D" id="1.20.120.520">
    <property type="entry name" value="nmb1532 protein domain like"/>
    <property type="match status" value="1"/>
</dbReference>
<evidence type="ECO:0000313" key="4">
    <source>
        <dbReference type="Proteomes" id="UP000009011"/>
    </source>
</evidence>
<dbReference type="InterPro" id="IPR007380">
    <property type="entry name" value="DUF438"/>
</dbReference>
<evidence type="ECO:0000259" key="1">
    <source>
        <dbReference type="Pfam" id="PF01814"/>
    </source>
</evidence>
<dbReference type="Pfam" id="PF13596">
    <property type="entry name" value="PAS_10"/>
    <property type="match status" value="1"/>
</dbReference>
<reference evidence="3 4" key="1">
    <citation type="journal article" date="2013" name="PLoS ONE">
        <title>Genomic analysis of Melioribacter roseus, facultatively anaerobic organotrophic bacterium representing a novel deep lineage within Bacteriodetes/Chlorobi group.</title>
        <authorList>
            <person name="Kadnikov V.V."/>
            <person name="Mardanov A.V."/>
            <person name="Podosokorskaya O.A."/>
            <person name="Gavrilov S.N."/>
            <person name="Kublanov I.V."/>
            <person name="Beletsky A.V."/>
            <person name="Bonch-Osmolovskaya E.A."/>
            <person name="Ravin N.V."/>
        </authorList>
    </citation>
    <scope>NUCLEOTIDE SEQUENCE [LARGE SCALE GENOMIC DNA]</scope>
    <source>
        <strain evidence="4">JCM 17771 / P3M-2</strain>
    </source>
</reference>
<dbReference type="Gene3D" id="3.30.450.20">
    <property type="entry name" value="PAS domain"/>
    <property type="match status" value="1"/>
</dbReference>
<dbReference type="Proteomes" id="UP000009011">
    <property type="component" value="Chromosome"/>
</dbReference>
<proteinExistence type="predicted"/>
<sequence>MSELINNSRNRIDELKSLIKKIHEGVSPEETKSKLIEKLGAVPYGEVVQAEEELINEGLDREEILKFCDLHTQALKGNLDSEFSKPIPPNHPVDIFIKENREIEKVIDDIKHIFHEVKKRPGAQDSNDLLKALHEKFNLLMDIEKHYLKKENLLFPYLEKHEVTGPPMVMWGKHDEVRSFLKSCFPLFENNPDATAEVVNGFIELMFEPTVKAIEEMIYKEEKILFPMCIDLLNEIEWYEIASQFDEVGYCLYSPEGKWEPGFEVDNQKVGESDKVKFENGSLSQEELEGILNTIPVDITFVDKDDKVKFFSHGGNRIFQRPKAVLGRQVQYCHPPSSVHIVNQILEDFKSGKQSSAKFWINFQGMYVHIAYYAVRNSEGEYLGALEVTQDINEYKKLEGERRILQYDN</sequence>
<dbReference type="PANTHER" id="PTHR39966">
    <property type="entry name" value="BLL2471 PROTEIN-RELATED"/>
    <property type="match status" value="1"/>
</dbReference>
<gene>
    <name evidence="3" type="ordered locus">MROS_1110</name>
</gene>
<protein>
    <submittedName>
        <fullName evidence="3">Hemerythrin HHE cation binding domain protein</fullName>
    </submittedName>
</protein>